<feature type="non-terminal residue" evidence="3">
    <location>
        <position position="1"/>
    </location>
</feature>
<dbReference type="InterPro" id="IPR029069">
    <property type="entry name" value="HotDog_dom_sf"/>
</dbReference>
<gene>
    <name evidence="3" type="ORF">B1A_14266</name>
</gene>
<reference evidence="3" key="1">
    <citation type="submission" date="2013-08" db="EMBL/GenBank/DDBJ databases">
        <authorList>
            <person name="Mendez C."/>
            <person name="Richter M."/>
            <person name="Ferrer M."/>
            <person name="Sanchez J."/>
        </authorList>
    </citation>
    <scope>NUCLEOTIDE SEQUENCE</scope>
</reference>
<keyword evidence="1" id="KW-0378">Hydrolase</keyword>
<dbReference type="GO" id="GO:0005829">
    <property type="term" value="C:cytosol"/>
    <property type="evidence" value="ECO:0007669"/>
    <property type="project" value="TreeGrafter"/>
</dbReference>
<dbReference type="AlphaFoldDB" id="T0ZI13"/>
<dbReference type="NCBIfam" id="TIGR00369">
    <property type="entry name" value="unchar_dom_1"/>
    <property type="match status" value="1"/>
</dbReference>
<dbReference type="CDD" id="cd03443">
    <property type="entry name" value="PaaI_thioesterase"/>
    <property type="match status" value="1"/>
</dbReference>
<comment type="caution">
    <text evidence="3">The sequence shown here is derived from an EMBL/GenBank/DDBJ whole genome shotgun (WGS) entry which is preliminary data.</text>
</comment>
<protein>
    <submittedName>
        <fullName evidence="3">Thioesterase superfamily protein</fullName>
    </submittedName>
</protein>
<dbReference type="PANTHER" id="PTHR43240">
    <property type="entry name" value="1,4-DIHYDROXY-2-NAPHTHOYL-COA THIOESTERASE 1"/>
    <property type="match status" value="1"/>
</dbReference>
<evidence type="ECO:0000259" key="2">
    <source>
        <dbReference type="Pfam" id="PF03061"/>
    </source>
</evidence>
<proteinExistence type="predicted"/>
<dbReference type="GO" id="GO:0061522">
    <property type="term" value="F:1,4-dihydroxy-2-naphthoyl-CoA thioesterase activity"/>
    <property type="evidence" value="ECO:0007669"/>
    <property type="project" value="TreeGrafter"/>
</dbReference>
<reference evidence="3" key="2">
    <citation type="journal article" date="2014" name="ISME J.">
        <title>Microbial stratification in low pH oxic and suboxic macroscopic growths along an acid mine drainage.</title>
        <authorList>
            <person name="Mendez-Garcia C."/>
            <person name="Mesa V."/>
            <person name="Sprenger R.R."/>
            <person name="Richter M."/>
            <person name="Diez M.S."/>
            <person name="Solano J."/>
            <person name="Bargiela R."/>
            <person name="Golyshina O.V."/>
            <person name="Manteca A."/>
            <person name="Ramos J.L."/>
            <person name="Gallego J.R."/>
            <person name="Llorente I."/>
            <person name="Martins Dos Santos V.A."/>
            <person name="Jensen O.N."/>
            <person name="Pelaez A.I."/>
            <person name="Sanchez J."/>
            <person name="Ferrer M."/>
        </authorList>
    </citation>
    <scope>NUCLEOTIDE SEQUENCE</scope>
</reference>
<dbReference type="InterPro" id="IPR003736">
    <property type="entry name" value="PAAI_dom"/>
</dbReference>
<dbReference type="InterPro" id="IPR006683">
    <property type="entry name" value="Thioestr_dom"/>
</dbReference>
<dbReference type="EMBL" id="AUZX01010468">
    <property type="protein sequence ID" value="EQD47946.1"/>
    <property type="molecule type" value="Genomic_DNA"/>
</dbReference>
<dbReference type="Pfam" id="PF03061">
    <property type="entry name" value="4HBT"/>
    <property type="match status" value="1"/>
</dbReference>
<dbReference type="PANTHER" id="PTHR43240:SF5">
    <property type="entry name" value="1,4-DIHYDROXY-2-NAPHTHOYL-COA THIOESTERASE 1"/>
    <property type="match status" value="1"/>
</dbReference>
<evidence type="ECO:0000313" key="3">
    <source>
        <dbReference type="EMBL" id="EQD47946.1"/>
    </source>
</evidence>
<accession>T0ZI13</accession>
<dbReference type="SUPFAM" id="SSF54637">
    <property type="entry name" value="Thioesterase/thiol ester dehydrase-isomerase"/>
    <property type="match status" value="1"/>
</dbReference>
<name>T0ZI13_9ZZZZ</name>
<evidence type="ECO:0000256" key="1">
    <source>
        <dbReference type="ARBA" id="ARBA00022801"/>
    </source>
</evidence>
<organism evidence="3">
    <name type="scientific">mine drainage metagenome</name>
    <dbReference type="NCBI Taxonomy" id="410659"/>
    <lineage>
        <taxon>unclassified sequences</taxon>
        <taxon>metagenomes</taxon>
        <taxon>ecological metagenomes</taxon>
    </lineage>
</organism>
<feature type="domain" description="Thioesterase" evidence="2">
    <location>
        <begin position="1"/>
        <end position="74"/>
    </location>
</feature>
<dbReference type="Gene3D" id="3.10.129.10">
    <property type="entry name" value="Hotdog Thioesterase"/>
    <property type="match status" value="1"/>
</dbReference>
<sequence>GGVSAALAETVGSVAANLCVDPERFMCLGQELNANHLRPVISGVVTATARPFHIGHRSQVWGIEIRDERERLICVSRLTMAVVPRRASAT</sequence>